<dbReference type="Gene3D" id="3.90.1150.10">
    <property type="entry name" value="Aspartate Aminotransferase, domain 1"/>
    <property type="match status" value="1"/>
</dbReference>
<evidence type="ECO:0000256" key="3">
    <source>
        <dbReference type="ARBA" id="ARBA00022786"/>
    </source>
</evidence>
<evidence type="ECO:0000256" key="4">
    <source>
        <dbReference type="ARBA" id="ARBA00022898"/>
    </source>
</evidence>
<dbReference type="InterPro" id="IPR010977">
    <property type="entry name" value="Aromatic_deC"/>
</dbReference>
<dbReference type="InterPro" id="IPR005176">
    <property type="entry name" value="PONY_dom"/>
</dbReference>
<dbReference type="SUPFAM" id="SSF46934">
    <property type="entry name" value="UBA-like"/>
    <property type="match status" value="1"/>
</dbReference>
<evidence type="ECO:0000256" key="2">
    <source>
        <dbReference type="ARBA" id="ARBA00009533"/>
    </source>
</evidence>
<dbReference type="InterPro" id="IPR015422">
    <property type="entry name" value="PyrdxlP-dep_Trfase_small"/>
</dbReference>
<dbReference type="InterPro" id="IPR009060">
    <property type="entry name" value="UBA-like_sf"/>
</dbReference>
<dbReference type="Gene3D" id="3.40.640.10">
    <property type="entry name" value="Type I PLP-dependent aspartate aminotransferase-like (Major domain)"/>
    <property type="match status" value="1"/>
</dbReference>
<reference evidence="9 10" key="1">
    <citation type="submission" date="2024-11" db="EMBL/GenBank/DDBJ databases">
        <title>Adaptive evolution of stress response genes in parasites aligns with host niche diversity.</title>
        <authorList>
            <person name="Hahn C."/>
            <person name="Resl P."/>
        </authorList>
    </citation>
    <scope>NUCLEOTIDE SEQUENCE [LARGE SCALE GENOMIC DNA]</scope>
    <source>
        <strain evidence="9">EGGRZ-B1_66</strain>
        <tissue evidence="9">Body</tissue>
    </source>
</reference>
<feature type="domain" description="DCUN1" evidence="8">
    <location>
        <begin position="192"/>
        <end position="384"/>
    </location>
</feature>
<evidence type="ECO:0000256" key="6">
    <source>
        <dbReference type="RuleBase" id="RU000382"/>
    </source>
</evidence>
<dbReference type="Gene3D" id="1.10.238.10">
    <property type="entry name" value="EF-hand"/>
    <property type="match status" value="1"/>
</dbReference>
<dbReference type="Proteomes" id="UP001626550">
    <property type="component" value="Unassembled WGS sequence"/>
</dbReference>
<accession>A0ABD2PMF6</accession>
<evidence type="ECO:0000313" key="9">
    <source>
        <dbReference type="EMBL" id="KAL3308684.1"/>
    </source>
</evidence>
<comment type="similarity">
    <text evidence="2 6">Belongs to the group II decarboxylase family.</text>
</comment>
<name>A0ABD2PMF6_9PLAT</name>
<dbReference type="InterPro" id="IPR002129">
    <property type="entry name" value="PyrdxlP-dep_de-COase"/>
</dbReference>
<proteinExistence type="inferred from homology"/>
<dbReference type="FunFam" id="1.10.238.10:FF:000030">
    <property type="entry name" value="DCN1-like protein"/>
    <property type="match status" value="1"/>
</dbReference>
<comment type="cofactor">
    <cofactor evidence="1 6">
        <name>pyridoxal 5'-phosphate</name>
        <dbReference type="ChEBI" id="CHEBI:597326"/>
    </cofactor>
</comment>
<evidence type="ECO:0000313" key="10">
    <source>
        <dbReference type="Proteomes" id="UP001626550"/>
    </source>
</evidence>
<evidence type="ECO:0000256" key="5">
    <source>
        <dbReference type="ARBA" id="ARBA00023239"/>
    </source>
</evidence>
<dbReference type="Pfam" id="PF03556">
    <property type="entry name" value="Cullin_binding"/>
    <property type="match status" value="1"/>
</dbReference>
<dbReference type="FunFam" id="1.10.238.200:FF:000003">
    <property type="entry name" value="DCN1-like protein 3"/>
    <property type="match status" value="1"/>
</dbReference>
<dbReference type="Gene3D" id="1.10.8.10">
    <property type="entry name" value="DNA helicase RuvA subunit, C-terminal domain"/>
    <property type="match status" value="1"/>
</dbReference>
<dbReference type="CDD" id="cd14348">
    <property type="entry name" value="UBA_p47"/>
    <property type="match status" value="1"/>
</dbReference>
<dbReference type="InterPro" id="IPR014764">
    <property type="entry name" value="DCN-prot"/>
</dbReference>
<dbReference type="GO" id="GO:0016829">
    <property type="term" value="F:lyase activity"/>
    <property type="evidence" value="ECO:0007669"/>
    <property type="project" value="UniProtKB-KW"/>
</dbReference>
<comment type="function">
    <text evidence="7">Neddylation of cullins play an essential role in the regulation of SCF-type complexes activity.</text>
</comment>
<sequence length="398" mass="46690">MSQEYSNFCQHWHIPLGRRFRSLKLWFLLRCYGVEGLKEYIRRHVRLAHHFKDHLLADGRFDLVAEVKMGLVCFRLKQDNQLTEKLHHELDADGRIHLVSSSFHHPEQIYFLRFAVCYQHADEDQIDYSFNVIKEMADKNKLSSSQKNALSEFRTVTRCSEDKAIGYLQSLKWNLQSALNEFFSSGRAMNTVDENKIEQLFNQYRDKDCPTRILKTGMVRFISQDLKIDLTNVMALIIAWKFNAKTQGEFTKEEFMEGMLNLDCDSVESLRAKLPGIEKNTMENIDNYKSLYHYAFSFANAENPLAKNLGLDEAIAYWTLLLSGRYMHLDLWFKFLQEKHKKPVSQDTWKLFFEFVQITDPKFDNFDMNGAWPYLIDAFVEYAKPVVNPDGGNSMDTL</sequence>
<dbReference type="PANTHER" id="PTHR12281:SF31">
    <property type="entry name" value="DCN1-LIKE PROTEIN 3"/>
    <property type="match status" value="1"/>
</dbReference>
<dbReference type="EMBL" id="JBJKFK010004870">
    <property type="protein sequence ID" value="KAL3308684.1"/>
    <property type="molecule type" value="Genomic_DNA"/>
</dbReference>
<dbReference type="AlphaFoldDB" id="A0ABD2PMF6"/>
<keyword evidence="10" id="KW-1185">Reference proteome</keyword>
<dbReference type="GO" id="GO:2000436">
    <property type="term" value="P:positive regulation of protein neddylation"/>
    <property type="evidence" value="ECO:0007669"/>
    <property type="project" value="UniProtKB-ARBA"/>
</dbReference>
<gene>
    <name evidence="9" type="primary">DCUN1D1</name>
    <name evidence="9" type="ORF">Ciccas_012780</name>
</gene>
<dbReference type="GO" id="GO:0005886">
    <property type="term" value="C:plasma membrane"/>
    <property type="evidence" value="ECO:0007669"/>
    <property type="project" value="UniProtKB-ARBA"/>
</dbReference>
<dbReference type="Gene3D" id="1.10.238.200">
    <property type="entry name" value="Cullin, PONY binding domain"/>
    <property type="match status" value="1"/>
</dbReference>
<dbReference type="SUPFAM" id="SSF53383">
    <property type="entry name" value="PLP-dependent transferases"/>
    <property type="match status" value="1"/>
</dbReference>
<keyword evidence="5 6" id="KW-0456">Lyase</keyword>
<keyword evidence="4 6" id="KW-0663">Pyridoxal phosphate</keyword>
<organism evidence="9 10">
    <name type="scientific">Cichlidogyrus casuarinus</name>
    <dbReference type="NCBI Taxonomy" id="1844966"/>
    <lineage>
        <taxon>Eukaryota</taxon>
        <taxon>Metazoa</taxon>
        <taxon>Spiralia</taxon>
        <taxon>Lophotrochozoa</taxon>
        <taxon>Platyhelminthes</taxon>
        <taxon>Monogenea</taxon>
        <taxon>Monopisthocotylea</taxon>
        <taxon>Dactylogyridea</taxon>
        <taxon>Ancyrocephalidae</taxon>
        <taxon>Cichlidogyrus</taxon>
    </lineage>
</organism>
<evidence type="ECO:0000256" key="7">
    <source>
        <dbReference type="RuleBase" id="RU410713"/>
    </source>
</evidence>
<dbReference type="InterPro" id="IPR042460">
    <property type="entry name" value="DCN1-like_PONY"/>
</dbReference>
<dbReference type="PRINTS" id="PR00800">
    <property type="entry name" value="YHDCRBOXLASE"/>
</dbReference>
<comment type="caution">
    <text evidence="9">The sequence shown here is derived from an EMBL/GenBank/DDBJ whole genome shotgun (WGS) entry which is preliminary data.</text>
</comment>
<protein>
    <recommendedName>
        <fullName evidence="7">Defective in cullin neddylation protein</fullName>
    </recommendedName>
</protein>
<evidence type="ECO:0000259" key="8">
    <source>
        <dbReference type="PROSITE" id="PS51229"/>
    </source>
</evidence>
<dbReference type="InterPro" id="IPR015424">
    <property type="entry name" value="PyrdxlP-dep_Trfase"/>
</dbReference>
<dbReference type="Pfam" id="PF14555">
    <property type="entry name" value="UBA_4"/>
    <property type="match status" value="1"/>
</dbReference>
<dbReference type="PROSITE" id="PS51229">
    <property type="entry name" value="DCUN1"/>
    <property type="match status" value="1"/>
</dbReference>
<dbReference type="PANTHER" id="PTHR12281">
    <property type="entry name" value="RP42 RELATED"/>
    <property type="match status" value="1"/>
</dbReference>
<keyword evidence="3" id="KW-0833">Ubl conjugation pathway</keyword>
<evidence type="ECO:0000256" key="1">
    <source>
        <dbReference type="ARBA" id="ARBA00001933"/>
    </source>
</evidence>
<dbReference type="InterPro" id="IPR015421">
    <property type="entry name" value="PyrdxlP-dep_Trfase_major"/>
</dbReference>
<dbReference type="Pfam" id="PF00282">
    <property type="entry name" value="Pyridoxal_deC"/>
    <property type="match status" value="1"/>
</dbReference>